<dbReference type="InterPro" id="IPR000843">
    <property type="entry name" value="HTH_LacI"/>
</dbReference>
<dbReference type="PROSITE" id="PS50932">
    <property type="entry name" value="HTH_LACI_2"/>
    <property type="match status" value="1"/>
</dbReference>
<feature type="domain" description="HTH lacI-type" evidence="5">
    <location>
        <begin position="5"/>
        <end position="59"/>
    </location>
</feature>
<dbReference type="OrthoDB" id="9798934at2"/>
<keyword evidence="1" id="KW-0678">Repressor</keyword>
<dbReference type="RefSeq" id="WP_103881099.1">
    <property type="nucleotide sequence ID" value="NZ_FNVG01000014.1"/>
</dbReference>
<organism evidence="6 7">
    <name type="scientific">Vibrio hangzhouensis</name>
    <dbReference type="NCBI Taxonomy" id="462991"/>
    <lineage>
        <taxon>Bacteria</taxon>
        <taxon>Pseudomonadati</taxon>
        <taxon>Pseudomonadota</taxon>
        <taxon>Gammaproteobacteria</taxon>
        <taxon>Vibrionales</taxon>
        <taxon>Vibrionaceae</taxon>
        <taxon>Vibrio</taxon>
    </lineage>
</organism>
<dbReference type="SMART" id="SM00354">
    <property type="entry name" value="HTH_LACI"/>
    <property type="match status" value="1"/>
</dbReference>
<dbReference type="Gene3D" id="3.40.50.2300">
    <property type="match status" value="2"/>
</dbReference>
<dbReference type="InterPro" id="IPR028082">
    <property type="entry name" value="Peripla_BP_I"/>
</dbReference>
<dbReference type="Proteomes" id="UP000236721">
    <property type="component" value="Unassembled WGS sequence"/>
</dbReference>
<dbReference type="CDD" id="cd01392">
    <property type="entry name" value="HTH_LacI"/>
    <property type="match status" value="1"/>
</dbReference>
<keyword evidence="4" id="KW-0804">Transcription</keyword>
<evidence type="ECO:0000313" key="7">
    <source>
        <dbReference type="Proteomes" id="UP000236721"/>
    </source>
</evidence>
<evidence type="ECO:0000313" key="6">
    <source>
        <dbReference type="EMBL" id="SEG44674.1"/>
    </source>
</evidence>
<gene>
    <name evidence="6" type="ORF">SAMN04488244_11480</name>
</gene>
<dbReference type="InterPro" id="IPR046335">
    <property type="entry name" value="LacI/GalR-like_sensor"/>
</dbReference>
<dbReference type="GO" id="GO:0003700">
    <property type="term" value="F:DNA-binding transcription factor activity"/>
    <property type="evidence" value="ECO:0007669"/>
    <property type="project" value="TreeGrafter"/>
</dbReference>
<dbReference type="Pfam" id="PF13377">
    <property type="entry name" value="Peripla_BP_3"/>
    <property type="match status" value="1"/>
</dbReference>
<dbReference type="GO" id="GO:0000976">
    <property type="term" value="F:transcription cis-regulatory region binding"/>
    <property type="evidence" value="ECO:0007669"/>
    <property type="project" value="TreeGrafter"/>
</dbReference>
<dbReference type="SUPFAM" id="SSF47413">
    <property type="entry name" value="lambda repressor-like DNA-binding domains"/>
    <property type="match status" value="1"/>
</dbReference>
<dbReference type="PROSITE" id="PS00356">
    <property type="entry name" value="HTH_LACI_1"/>
    <property type="match status" value="1"/>
</dbReference>
<proteinExistence type="predicted"/>
<evidence type="ECO:0000256" key="4">
    <source>
        <dbReference type="ARBA" id="ARBA00023163"/>
    </source>
</evidence>
<reference evidence="7" key="1">
    <citation type="submission" date="2016-10" db="EMBL/GenBank/DDBJ databases">
        <authorList>
            <person name="Varghese N."/>
            <person name="Submissions S."/>
        </authorList>
    </citation>
    <scope>NUCLEOTIDE SEQUENCE [LARGE SCALE GENOMIC DNA]</scope>
    <source>
        <strain evidence="7">CGMCC 1.7062</strain>
    </source>
</reference>
<evidence type="ECO:0000256" key="2">
    <source>
        <dbReference type="ARBA" id="ARBA00023015"/>
    </source>
</evidence>
<evidence type="ECO:0000256" key="3">
    <source>
        <dbReference type="ARBA" id="ARBA00023125"/>
    </source>
</evidence>
<dbReference type="Gene3D" id="1.10.260.40">
    <property type="entry name" value="lambda repressor-like DNA-binding domains"/>
    <property type="match status" value="1"/>
</dbReference>
<dbReference type="InterPro" id="IPR010982">
    <property type="entry name" value="Lambda_DNA-bd_dom_sf"/>
</dbReference>
<protein>
    <submittedName>
        <fullName evidence="6">LacI family transcriptional regulator</fullName>
    </submittedName>
</protein>
<sequence length="331" mass="36914">MPKKVTIYDVAAEANVSPSTVSRYLNRTSYIVKEKVDAIEAAIFTTGFKPRKRKTSSKKVRNMKLGILVPSYDVPFTHRLLSGVNSVLSQTSYELIIETTMWDRDRELKELQAMVNSELDAIIMVCGLATEAKIKEITEDLPVLLVLREQEGIFPVINIDNELGGYVATTHLIQRGHRNIVHVRGAEDNIDANQRFAGYKRALASAGIKYDPRLVIDGAFESQLAMESMMKLCKEKRFFTAVFAGNDLSALGAMQGLDRSGLKIPNNVSVVGFDDLPICEYYIPRLTTIKSPLSEIGEIATKYVLDLISNNPTEYEIPPIEIIHRNSVAMA</sequence>
<dbReference type="AlphaFoldDB" id="A0A1H6A8Z9"/>
<name>A0A1H6A8Z9_9VIBR</name>
<keyword evidence="7" id="KW-1185">Reference proteome</keyword>
<dbReference type="PANTHER" id="PTHR30146">
    <property type="entry name" value="LACI-RELATED TRANSCRIPTIONAL REPRESSOR"/>
    <property type="match status" value="1"/>
</dbReference>
<keyword evidence="2" id="KW-0805">Transcription regulation</keyword>
<dbReference type="CDD" id="cd06290">
    <property type="entry name" value="PBP1_LacI-like"/>
    <property type="match status" value="1"/>
</dbReference>
<evidence type="ECO:0000259" key="5">
    <source>
        <dbReference type="PROSITE" id="PS50932"/>
    </source>
</evidence>
<dbReference type="PANTHER" id="PTHR30146:SF148">
    <property type="entry name" value="HTH-TYPE TRANSCRIPTIONAL REPRESSOR PURR-RELATED"/>
    <property type="match status" value="1"/>
</dbReference>
<dbReference type="SUPFAM" id="SSF53822">
    <property type="entry name" value="Periplasmic binding protein-like I"/>
    <property type="match status" value="1"/>
</dbReference>
<dbReference type="EMBL" id="FNVG01000014">
    <property type="protein sequence ID" value="SEG44674.1"/>
    <property type="molecule type" value="Genomic_DNA"/>
</dbReference>
<accession>A0A1H6A8Z9</accession>
<evidence type="ECO:0000256" key="1">
    <source>
        <dbReference type="ARBA" id="ARBA00022491"/>
    </source>
</evidence>
<dbReference type="Pfam" id="PF00356">
    <property type="entry name" value="LacI"/>
    <property type="match status" value="1"/>
</dbReference>
<keyword evidence="3" id="KW-0238">DNA-binding</keyword>